<evidence type="ECO:0000313" key="20">
    <source>
        <dbReference type="EMBL" id="BDT03919.1"/>
    </source>
</evidence>
<evidence type="ECO:0000256" key="8">
    <source>
        <dbReference type="ARBA" id="ARBA00022553"/>
    </source>
</evidence>
<evidence type="ECO:0000256" key="2">
    <source>
        <dbReference type="ARBA" id="ARBA00004429"/>
    </source>
</evidence>
<dbReference type="Gene3D" id="3.40.1110.10">
    <property type="entry name" value="Calcium-transporting ATPase, cytoplasmic domain N"/>
    <property type="match status" value="1"/>
</dbReference>
<dbReference type="Gene3D" id="1.20.1110.10">
    <property type="entry name" value="Calcium-transporting ATPase, transmembrane domain"/>
    <property type="match status" value="1"/>
</dbReference>
<feature type="transmembrane region" description="Helical" evidence="18">
    <location>
        <begin position="236"/>
        <end position="264"/>
    </location>
</feature>
<keyword evidence="15 18" id="KW-0472">Membrane</keyword>
<dbReference type="PROSITE" id="PS00154">
    <property type="entry name" value="ATPASE_E1_E2"/>
    <property type="match status" value="1"/>
</dbReference>
<evidence type="ECO:0000256" key="1">
    <source>
        <dbReference type="ARBA" id="ARBA00003954"/>
    </source>
</evidence>
<keyword evidence="9 18" id="KW-0812">Transmembrane</keyword>
<evidence type="ECO:0000256" key="16">
    <source>
        <dbReference type="ARBA" id="ARBA00029806"/>
    </source>
</evidence>
<gene>
    <name evidence="20" type="ORF">SHM_15650</name>
</gene>
<feature type="domain" description="Cation-transporting P-type ATPase N-terminal" evidence="19">
    <location>
        <begin position="19"/>
        <end position="91"/>
    </location>
</feature>
<proteinExistence type="inferred from homology"/>
<dbReference type="Proteomes" id="UP001163387">
    <property type="component" value="Chromosome"/>
</dbReference>
<evidence type="ECO:0000256" key="4">
    <source>
        <dbReference type="ARBA" id="ARBA00012786"/>
    </source>
</evidence>
<dbReference type="InterPro" id="IPR023214">
    <property type="entry name" value="HAD_sf"/>
</dbReference>
<dbReference type="InterPro" id="IPR004014">
    <property type="entry name" value="ATPase_P-typ_cation-transptr_N"/>
</dbReference>
<evidence type="ECO:0000256" key="18">
    <source>
        <dbReference type="SAM" id="Phobius"/>
    </source>
</evidence>
<dbReference type="SFLD" id="SFLDG00002">
    <property type="entry name" value="C1.7:_P-type_atpase_like"/>
    <property type="match status" value="1"/>
</dbReference>
<dbReference type="SUPFAM" id="SSF81653">
    <property type="entry name" value="Calcium ATPase, transduction domain A"/>
    <property type="match status" value="1"/>
</dbReference>
<dbReference type="InterPro" id="IPR001757">
    <property type="entry name" value="P_typ_ATPase"/>
</dbReference>
<dbReference type="CDD" id="cd02077">
    <property type="entry name" value="P-type_ATPase_Mg"/>
    <property type="match status" value="1"/>
</dbReference>
<name>A0ABM8BVN6_9MOLU</name>
<keyword evidence="21" id="KW-1185">Reference proteome</keyword>
<evidence type="ECO:0000256" key="14">
    <source>
        <dbReference type="ARBA" id="ARBA00022989"/>
    </source>
</evidence>
<dbReference type="SFLD" id="SFLDS00003">
    <property type="entry name" value="Haloacid_Dehalogenase"/>
    <property type="match status" value="1"/>
</dbReference>
<evidence type="ECO:0000256" key="9">
    <source>
        <dbReference type="ARBA" id="ARBA00022692"/>
    </source>
</evidence>
<dbReference type="Pfam" id="PF13246">
    <property type="entry name" value="Cation_ATPase"/>
    <property type="match status" value="1"/>
</dbReference>
<dbReference type="NCBIfam" id="TIGR01524">
    <property type="entry name" value="ATPase-IIIB_Mg"/>
    <property type="match status" value="1"/>
</dbReference>
<comment type="subcellular location">
    <subcellularLocation>
        <location evidence="2">Cell inner membrane</location>
        <topology evidence="2">Multi-pass membrane protein</topology>
    </subcellularLocation>
</comment>
<feature type="transmembrane region" description="Helical" evidence="18">
    <location>
        <begin position="761"/>
        <end position="784"/>
    </location>
</feature>
<comment type="function">
    <text evidence="1">Mediates magnesium influx to the cytosol.</text>
</comment>
<keyword evidence="6" id="KW-1003">Cell membrane</keyword>
<comment type="catalytic activity">
    <reaction evidence="17">
        <text>Mg(2+)(out) + ATP + H2O = Mg(2+)(in) + ADP + phosphate + H(+)</text>
        <dbReference type="Rhea" id="RHEA:10260"/>
        <dbReference type="ChEBI" id="CHEBI:15377"/>
        <dbReference type="ChEBI" id="CHEBI:15378"/>
        <dbReference type="ChEBI" id="CHEBI:18420"/>
        <dbReference type="ChEBI" id="CHEBI:30616"/>
        <dbReference type="ChEBI" id="CHEBI:43474"/>
        <dbReference type="ChEBI" id="CHEBI:456216"/>
        <dbReference type="EC" id="7.2.2.14"/>
    </reaction>
</comment>
<dbReference type="Pfam" id="PF00689">
    <property type="entry name" value="Cation_ATPase_C"/>
    <property type="match status" value="1"/>
</dbReference>
<dbReference type="PANTHER" id="PTHR42861">
    <property type="entry name" value="CALCIUM-TRANSPORTING ATPASE"/>
    <property type="match status" value="1"/>
</dbReference>
<sequence>MQFFKKKHIEQKTTTMFKQFSQLSKEEVIQQLDGSMYGLKKEEVEDRLKKYGKNVFSHKRFVWYKKLMHNIFNPFIIVLMIIVIYNFISYSIIDTNTDKNVDLYSAIIVLVMIILSVFISYFQDYRSYKSSEKLRQLIETTASVFRFSNKNKKIDFNALNSVANFTKEVLIENLVPGDIIFLSSGDMIPADVRILVSTDLFINQSALTGETFAVEKHAIHTKDDNKKSSILELENICFMGTSIVSGGAIAIVIASGVNTYFGSIASAVTSKRPVTSFSKGIKKVTYILIGFMCVMVPLIFIVNLITKNNILTALIFSISVAVGITPEMLPMIVSANLAKGAIRLSHKKVIVKNLTSIQSFGAMDVLCTDKTGTLTEDRIELVKHLDPEGVESNKVLEMAYLNSSLQTGLKNNIDKTIVQHIKAHHNKIVEMPYRKIDEIPFDFIRRRMSIVVSKDKINNTLICKGAIEEILKICTKVEIGGKVITLTDKIKENVLKLSTELNNDGLRVIAIGYQDFASDKTIFKIEDESNLVLLGYIGFLDVPKPSAIKAITILNQHGIDVKILTGDNEIVTKAICKKVGLEAGIPLLGSDIEDMDDQHLQALVNKTTIFAKMDPLQKSRIIDILKLNGHTVGFLGDGINDAVALHHADVGISVNSATDIAKEASDIILLEKDLDVLEQGVISGRNTFGNILKYIKITISSNFGNSLSILIASIWLPFLPMMAIQILLQNLLYDISQLAIPWDRVDEDFIKKPQKWNAKSILPFAFWNGPLSSIFDITTFLFLGYGLHIFANFANVDPNSAAGIYQQSLFHTGWFILGVTSQTLIVQLLRTSKVPFIQSMPSHQLFLTTIIITIIGISIPYTQLGATIGLTPIPLIFYAYLAGVVIVYFIASQLLKMIYIKVNKRWL</sequence>
<evidence type="ECO:0000256" key="6">
    <source>
        <dbReference type="ARBA" id="ARBA00022475"/>
    </source>
</evidence>
<evidence type="ECO:0000256" key="17">
    <source>
        <dbReference type="ARBA" id="ARBA00047295"/>
    </source>
</evidence>
<evidence type="ECO:0000256" key="12">
    <source>
        <dbReference type="ARBA" id="ARBA00022842"/>
    </source>
</evidence>
<feature type="transmembrane region" description="Helical" evidence="18">
    <location>
        <begin position="845"/>
        <end position="863"/>
    </location>
</feature>
<evidence type="ECO:0000256" key="13">
    <source>
        <dbReference type="ARBA" id="ARBA00022967"/>
    </source>
</evidence>
<keyword evidence="10" id="KW-0547">Nucleotide-binding</keyword>
<dbReference type="InterPro" id="IPR023298">
    <property type="entry name" value="ATPase_P-typ_TM_dom_sf"/>
</dbReference>
<reference evidence="20 21" key="1">
    <citation type="journal article" date="2022" name="Front. Microbiol.">
        <title>Male-killing mechanisms vary between Spiroplasma species.</title>
        <authorList>
            <person name="Arai H."/>
            <person name="Inoue M."/>
            <person name="Kageyama D."/>
        </authorList>
    </citation>
    <scope>NUCLEOTIDE SEQUENCE [LARGE SCALE GENOMIC DNA]</scope>
    <source>
        <strain evidence="21">sHm</strain>
    </source>
</reference>
<dbReference type="EC" id="7.2.2.14" evidence="4"/>
<accession>A0ABM8BVN6</accession>
<dbReference type="Pfam" id="PF00690">
    <property type="entry name" value="Cation_ATPase_N"/>
    <property type="match status" value="1"/>
</dbReference>
<dbReference type="InterPro" id="IPR059000">
    <property type="entry name" value="ATPase_P-type_domA"/>
</dbReference>
<feature type="transmembrane region" description="Helical" evidence="18">
    <location>
        <begin position="804"/>
        <end position="825"/>
    </location>
</feature>
<comment type="similarity">
    <text evidence="3">Belongs to the cation transport ATPase (P-type) (TC 3.A.3) family. Type IIIB subfamily.</text>
</comment>
<evidence type="ECO:0000256" key="3">
    <source>
        <dbReference type="ARBA" id="ARBA00008746"/>
    </source>
</evidence>
<keyword evidence="12" id="KW-0460">Magnesium</keyword>
<dbReference type="EMBL" id="AP026933">
    <property type="protein sequence ID" value="BDT03919.1"/>
    <property type="molecule type" value="Genomic_DNA"/>
</dbReference>
<keyword evidence="8" id="KW-0597">Phosphoprotein</keyword>
<dbReference type="InterPro" id="IPR044492">
    <property type="entry name" value="P_typ_ATPase_HD_dom"/>
</dbReference>
<dbReference type="NCBIfam" id="TIGR01494">
    <property type="entry name" value="ATPase_P-type"/>
    <property type="match status" value="2"/>
</dbReference>
<protein>
    <recommendedName>
        <fullName evidence="5">Magnesium-transporting ATPase, P-type 1</fullName>
        <ecNumber evidence="4">7.2.2.14</ecNumber>
    </recommendedName>
    <alternativeName>
        <fullName evidence="16">Mg(2+) transport ATPase, P-type 1</fullName>
    </alternativeName>
</protein>
<feature type="transmembrane region" description="Helical" evidence="18">
    <location>
        <begin position="67"/>
        <end position="88"/>
    </location>
</feature>
<dbReference type="SMART" id="SM00831">
    <property type="entry name" value="Cation_ATPase_N"/>
    <property type="match status" value="1"/>
</dbReference>
<dbReference type="Gene3D" id="2.70.150.10">
    <property type="entry name" value="Calcium-transporting ATPase, cytoplasmic transduction domain A"/>
    <property type="match status" value="1"/>
</dbReference>
<keyword evidence="14 18" id="KW-1133">Transmembrane helix</keyword>
<evidence type="ECO:0000259" key="19">
    <source>
        <dbReference type="SMART" id="SM00831"/>
    </source>
</evidence>
<feature type="transmembrane region" description="Helical" evidence="18">
    <location>
        <begin position="875"/>
        <end position="895"/>
    </location>
</feature>
<evidence type="ECO:0000256" key="7">
    <source>
        <dbReference type="ARBA" id="ARBA00022519"/>
    </source>
</evidence>
<evidence type="ECO:0000256" key="11">
    <source>
        <dbReference type="ARBA" id="ARBA00022840"/>
    </source>
</evidence>
<dbReference type="PRINTS" id="PR01836">
    <property type="entry name" value="MGATPASE"/>
</dbReference>
<organism evidence="20 21">
    <name type="scientific">Spiroplasma ixodetis</name>
    <dbReference type="NCBI Taxonomy" id="2141"/>
    <lineage>
        <taxon>Bacteria</taxon>
        <taxon>Bacillati</taxon>
        <taxon>Mycoplasmatota</taxon>
        <taxon>Mollicutes</taxon>
        <taxon>Entomoplasmatales</taxon>
        <taxon>Spiroplasmataceae</taxon>
        <taxon>Spiroplasma</taxon>
    </lineage>
</organism>
<dbReference type="InterPro" id="IPR036412">
    <property type="entry name" value="HAD-like_sf"/>
</dbReference>
<dbReference type="InterPro" id="IPR006415">
    <property type="entry name" value="P-type_ATPase_IIIB"/>
</dbReference>
<feature type="transmembrane region" description="Helical" evidence="18">
    <location>
        <begin position="707"/>
        <end position="728"/>
    </location>
</feature>
<evidence type="ECO:0000313" key="21">
    <source>
        <dbReference type="Proteomes" id="UP001163387"/>
    </source>
</evidence>
<feature type="transmembrane region" description="Helical" evidence="18">
    <location>
        <begin position="284"/>
        <end position="306"/>
    </location>
</feature>
<feature type="transmembrane region" description="Helical" evidence="18">
    <location>
        <begin position="313"/>
        <end position="333"/>
    </location>
</feature>
<dbReference type="Pfam" id="PF00122">
    <property type="entry name" value="E1-E2_ATPase"/>
    <property type="match status" value="1"/>
</dbReference>
<dbReference type="InterPro" id="IPR006068">
    <property type="entry name" value="ATPase_P-typ_cation-transptr_C"/>
</dbReference>
<dbReference type="InterPro" id="IPR023299">
    <property type="entry name" value="ATPase_P-typ_cyto_dom_N"/>
</dbReference>
<dbReference type="SFLD" id="SFLDF00027">
    <property type="entry name" value="p-type_atpase"/>
    <property type="match status" value="1"/>
</dbReference>
<keyword evidence="7" id="KW-0997">Cell inner membrane</keyword>
<evidence type="ECO:0000256" key="10">
    <source>
        <dbReference type="ARBA" id="ARBA00022741"/>
    </source>
</evidence>
<keyword evidence="11" id="KW-0067">ATP-binding</keyword>
<dbReference type="Gene3D" id="3.40.50.1000">
    <property type="entry name" value="HAD superfamily/HAD-like"/>
    <property type="match status" value="1"/>
</dbReference>
<dbReference type="SUPFAM" id="SSF56784">
    <property type="entry name" value="HAD-like"/>
    <property type="match status" value="1"/>
</dbReference>
<evidence type="ECO:0000256" key="15">
    <source>
        <dbReference type="ARBA" id="ARBA00023136"/>
    </source>
</evidence>
<feature type="transmembrane region" description="Helical" evidence="18">
    <location>
        <begin position="103"/>
        <end position="122"/>
    </location>
</feature>
<dbReference type="InterPro" id="IPR008250">
    <property type="entry name" value="ATPase_P-typ_transduc_dom_A_sf"/>
</dbReference>
<dbReference type="InterPro" id="IPR018303">
    <property type="entry name" value="ATPase_P-typ_P_site"/>
</dbReference>
<dbReference type="SUPFAM" id="SSF81665">
    <property type="entry name" value="Calcium ATPase, transmembrane domain M"/>
    <property type="match status" value="1"/>
</dbReference>
<dbReference type="NCBIfam" id="NF011702">
    <property type="entry name" value="PRK15122.1"/>
    <property type="match status" value="1"/>
</dbReference>
<dbReference type="RefSeq" id="WP_281747901.1">
    <property type="nucleotide sequence ID" value="NZ_AP026933.1"/>
</dbReference>
<keyword evidence="13" id="KW-1278">Translocase</keyword>
<evidence type="ECO:0000256" key="5">
    <source>
        <dbReference type="ARBA" id="ARBA00013555"/>
    </source>
</evidence>